<sequence length="62" mass="6827">MKKRKLGRLEVSSIGLGCMSMSEFYGEADESEAISAVYQALDSGVNFLIQPIYTAWGKMKSC</sequence>
<organism evidence="1 2">
    <name type="scientific">Bacillus sonorensis</name>
    <dbReference type="NCBI Taxonomy" id="119858"/>
    <lineage>
        <taxon>Bacteria</taxon>
        <taxon>Bacillati</taxon>
        <taxon>Bacillota</taxon>
        <taxon>Bacilli</taxon>
        <taxon>Bacillales</taxon>
        <taxon>Bacillaceae</taxon>
        <taxon>Bacillus</taxon>
    </lineage>
</organism>
<accession>A0ABM6LHR1</accession>
<dbReference type="SUPFAM" id="SSF51430">
    <property type="entry name" value="NAD(P)-linked oxidoreductase"/>
    <property type="match status" value="1"/>
</dbReference>
<dbReference type="EC" id="1.1.1.65" evidence="1"/>
<name>A0ABM6LHR1_9BACI</name>
<gene>
    <name evidence="1" type="ORF">S101395_02355</name>
</gene>
<keyword evidence="1" id="KW-0560">Oxidoreductase</keyword>
<reference evidence="1 2" key="1">
    <citation type="submission" date="2017-06" db="EMBL/GenBank/DDBJ databases">
        <title>Genome sequence of Bacillus sonorensis strain SRCM101395.</title>
        <authorList>
            <person name="Cho S.H."/>
        </authorList>
    </citation>
    <scope>NUCLEOTIDE SEQUENCE [LARGE SCALE GENOMIC DNA]</scope>
    <source>
        <strain evidence="1 2">SRCM101395</strain>
    </source>
</reference>
<protein>
    <submittedName>
        <fullName evidence="1">Pyridoxine 4-dehydrogenase</fullName>
        <ecNumber evidence="1">1.1.1.65</ecNumber>
    </submittedName>
</protein>
<dbReference type="EMBL" id="CP021920">
    <property type="protein sequence ID" value="ASB88863.1"/>
    <property type="molecule type" value="Genomic_DNA"/>
</dbReference>
<dbReference type="InterPro" id="IPR036812">
    <property type="entry name" value="NAD(P)_OxRdtase_dom_sf"/>
</dbReference>
<proteinExistence type="predicted"/>
<evidence type="ECO:0000313" key="1">
    <source>
        <dbReference type="EMBL" id="ASB88863.1"/>
    </source>
</evidence>
<evidence type="ECO:0000313" key="2">
    <source>
        <dbReference type="Proteomes" id="UP000196877"/>
    </source>
</evidence>
<keyword evidence="2" id="KW-1185">Reference proteome</keyword>
<dbReference type="Proteomes" id="UP000196877">
    <property type="component" value="Chromosome"/>
</dbReference>
<dbReference type="Gene3D" id="3.20.20.100">
    <property type="entry name" value="NADP-dependent oxidoreductase domain"/>
    <property type="match status" value="1"/>
</dbReference>
<dbReference type="RefSeq" id="WP_244185803.1">
    <property type="nucleotide sequence ID" value="NZ_CP021920.1"/>
</dbReference>
<dbReference type="GO" id="GO:0050236">
    <property type="term" value="F:pyridoxine 4-dehydrogenase (NADP+) activity"/>
    <property type="evidence" value="ECO:0007669"/>
    <property type="project" value="UniProtKB-EC"/>
</dbReference>